<sequence length="179" mass="19750">MAQDRDEMSAAAASDEHPLFHSATGTRLHLQFCPHFFDTDHDGIFEAAADDARPVCAWSADEIAGVGQRRFDTFDDALRAYRAPIENRERMHEVAGSFTYDKIWMPRSGSYIGIAVEGTKALAYFGMTYLWTADLGTETLKGYIAGTGTGDRSPREFDPESCPTCHLTLPAIKVCDECG</sequence>
<evidence type="ECO:0000313" key="1">
    <source>
        <dbReference type="EMBL" id="MDQ0375985.1"/>
    </source>
</evidence>
<gene>
    <name evidence="1" type="ORF">J2X26_004328</name>
</gene>
<dbReference type="Proteomes" id="UP001239626">
    <property type="component" value="Unassembled WGS sequence"/>
</dbReference>
<protein>
    <submittedName>
        <fullName evidence="1">Uncharacterized protein</fullName>
    </submittedName>
</protein>
<keyword evidence="2" id="KW-1185">Reference proteome</keyword>
<reference evidence="1 2" key="1">
    <citation type="submission" date="2023-07" db="EMBL/GenBank/DDBJ databases">
        <title>Sorghum-associated microbial communities from plants grown in Nebraska, USA.</title>
        <authorList>
            <person name="Schachtman D."/>
        </authorList>
    </citation>
    <scope>NUCLEOTIDE SEQUENCE [LARGE SCALE GENOMIC DNA]</scope>
    <source>
        <strain evidence="1 2">BE332</strain>
    </source>
</reference>
<accession>A0ABU0ELU3</accession>
<proteinExistence type="predicted"/>
<name>A0ABU0ELU3_9CELL</name>
<comment type="caution">
    <text evidence="1">The sequence shown here is derived from an EMBL/GenBank/DDBJ whole genome shotgun (WGS) entry which is preliminary data.</text>
</comment>
<evidence type="ECO:0000313" key="2">
    <source>
        <dbReference type="Proteomes" id="UP001239626"/>
    </source>
</evidence>
<dbReference type="RefSeq" id="WP_307494772.1">
    <property type="nucleotide sequence ID" value="NZ_JAUSVB010000008.1"/>
</dbReference>
<dbReference type="EMBL" id="JAUSVB010000008">
    <property type="protein sequence ID" value="MDQ0375985.1"/>
    <property type="molecule type" value="Genomic_DNA"/>
</dbReference>
<organism evidence="1 2">
    <name type="scientific">Cellulomonas humilata</name>
    <dbReference type="NCBI Taxonomy" id="144055"/>
    <lineage>
        <taxon>Bacteria</taxon>
        <taxon>Bacillati</taxon>
        <taxon>Actinomycetota</taxon>
        <taxon>Actinomycetes</taxon>
        <taxon>Micrococcales</taxon>
        <taxon>Cellulomonadaceae</taxon>
        <taxon>Cellulomonas</taxon>
    </lineage>
</organism>